<reference evidence="2" key="1">
    <citation type="submission" date="2023-06" db="EMBL/GenBank/DDBJ databases">
        <title>Genome-scale phylogeny and comparative genomics of the fungal order Sordariales.</title>
        <authorList>
            <consortium name="Lawrence Berkeley National Laboratory"/>
            <person name="Hensen N."/>
            <person name="Bonometti L."/>
            <person name="Westerberg I."/>
            <person name="Brannstrom I.O."/>
            <person name="Guillou S."/>
            <person name="Cros-Aarteil S."/>
            <person name="Calhoun S."/>
            <person name="Haridas S."/>
            <person name="Kuo A."/>
            <person name="Mondo S."/>
            <person name="Pangilinan J."/>
            <person name="Riley R."/>
            <person name="Labutti K."/>
            <person name="Andreopoulos B."/>
            <person name="Lipzen A."/>
            <person name="Chen C."/>
            <person name="Yanf M."/>
            <person name="Daum C."/>
            <person name="Ng V."/>
            <person name="Clum A."/>
            <person name="Steindorff A."/>
            <person name="Ohm R."/>
            <person name="Martin F."/>
            <person name="Silar P."/>
            <person name="Natvig D."/>
            <person name="Lalanne C."/>
            <person name="Gautier V."/>
            <person name="Ament-Velasquez S.L."/>
            <person name="Kruys A."/>
            <person name="Hutchinson M.I."/>
            <person name="Powell A.J."/>
            <person name="Barry K."/>
            <person name="Miller A.N."/>
            <person name="Grigoriev I.V."/>
            <person name="Debuchy R."/>
            <person name="Gladieux P."/>
            <person name="Thoren M.H."/>
            <person name="Johannesson H."/>
        </authorList>
    </citation>
    <scope>NUCLEOTIDE SEQUENCE</scope>
    <source>
        <strain evidence="2">SMH4607-1</strain>
    </source>
</reference>
<accession>A0AA40DWN3</accession>
<feature type="region of interest" description="Disordered" evidence="1">
    <location>
        <begin position="56"/>
        <end position="175"/>
    </location>
</feature>
<gene>
    <name evidence="2" type="ORF">B0H67DRAFT_554268</name>
</gene>
<protein>
    <submittedName>
        <fullName evidence="2">Uncharacterized protein</fullName>
    </submittedName>
</protein>
<organism evidence="2 3">
    <name type="scientific">Lasiosphaeris hirsuta</name>
    <dbReference type="NCBI Taxonomy" id="260670"/>
    <lineage>
        <taxon>Eukaryota</taxon>
        <taxon>Fungi</taxon>
        <taxon>Dikarya</taxon>
        <taxon>Ascomycota</taxon>
        <taxon>Pezizomycotina</taxon>
        <taxon>Sordariomycetes</taxon>
        <taxon>Sordariomycetidae</taxon>
        <taxon>Sordariales</taxon>
        <taxon>Lasiosphaeriaceae</taxon>
        <taxon>Lasiosphaeris</taxon>
    </lineage>
</organism>
<feature type="compositionally biased region" description="Low complexity" evidence="1">
    <location>
        <begin position="491"/>
        <end position="500"/>
    </location>
</feature>
<dbReference type="AlphaFoldDB" id="A0AA40DWN3"/>
<sequence>MMGFLGFFSKKSGAKVKADRSLKSRGYEAAPASALPIQGAYPVAGNGPNALKTLARGRSKFSQTQLSPDAAPVVEQPAPAPVIPTYREESLERPSTAPNGSSPSTVWASSSSRLRKNTLRGPPPVSFRMLRPSTANPAARPDSRGKGDSVATVAPQPVHGHSRSNSIRSDNGKGFKDLLDAQSEIRPADFKTRVKASGARDYGEDVADRNLGENGFDLESPHVQAFYAHTSSTPDILTRHDAQSSVKVASIRTKSLNSSSSYPPSLQPPAHVPQVPRAYPSENTSFPKLRVSNETILGRRQSVNTYMPTASVGCGSNQPSIRKSGLRYVSNPREANPETGKPSWDLPTLPSLGLGPPVVLDSPKMARSAALCSPRLPRDSVIPAKQKAGAPIAQHPIDDAISINPLPSERSFPLRPSTHSQRGLVTSPATTVVPRKRHSLHTLQPSTSSSFANREFVFDPTPLAYPRTKPRHTPKQQVLQEVPAGSHYNMAATDSDTTASPTNPADSSPLPYPRTPFTIHEALETEASALDLGVNPVRDSNLGDIAELDPPRTRSMRGWSTSSATPTTSDTSSNSFQRPQSRHTANTSVDLSNDSPSITKMLSHGSLDSGTAMSPQTAKSSNFNIDDYLSSDDESVTAGHRPRAEGEEELLFSDNGYGLSGAQLPGLFDSLTMDGATKPPVPLQRARSSLSLPPIYDTDSFGRAGGRRFILDTAADSDEDDAHSSYSAGVDMSPMRGLRGTKRLSAICGSPVKLRGYTHEVIEEERESKIDVAAAVKLRKEMKARKRAAGTPSTRPRKARSALPLGARDTSCDDEANHADVE</sequence>
<dbReference type="Proteomes" id="UP001172102">
    <property type="component" value="Unassembled WGS sequence"/>
</dbReference>
<evidence type="ECO:0000313" key="3">
    <source>
        <dbReference type="Proteomes" id="UP001172102"/>
    </source>
</evidence>
<feature type="compositionally biased region" description="Polar residues" evidence="1">
    <location>
        <begin position="417"/>
        <end position="430"/>
    </location>
</feature>
<evidence type="ECO:0000256" key="1">
    <source>
        <dbReference type="SAM" id="MobiDB-lite"/>
    </source>
</evidence>
<keyword evidence="3" id="KW-1185">Reference proteome</keyword>
<comment type="caution">
    <text evidence="2">The sequence shown here is derived from an EMBL/GenBank/DDBJ whole genome shotgun (WGS) entry which is preliminary data.</text>
</comment>
<evidence type="ECO:0000313" key="2">
    <source>
        <dbReference type="EMBL" id="KAK0715821.1"/>
    </source>
</evidence>
<feature type="region of interest" description="Disordered" evidence="1">
    <location>
        <begin position="489"/>
        <end position="515"/>
    </location>
</feature>
<feature type="region of interest" description="Disordered" evidence="1">
    <location>
        <begin position="781"/>
        <end position="822"/>
    </location>
</feature>
<feature type="region of interest" description="Disordered" evidence="1">
    <location>
        <begin position="414"/>
        <end position="447"/>
    </location>
</feature>
<feature type="compositionally biased region" description="Polar residues" evidence="1">
    <location>
        <begin position="576"/>
        <end position="624"/>
    </location>
</feature>
<dbReference type="EMBL" id="JAUKUA010000004">
    <property type="protein sequence ID" value="KAK0715821.1"/>
    <property type="molecule type" value="Genomic_DNA"/>
</dbReference>
<feature type="compositionally biased region" description="Low complexity" evidence="1">
    <location>
        <begin position="68"/>
        <end position="77"/>
    </location>
</feature>
<feature type="compositionally biased region" description="Low complexity" evidence="1">
    <location>
        <begin position="101"/>
        <end position="112"/>
    </location>
</feature>
<proteinExistence type="predicted"/>
<name>A0AA40DWN3_9PEZI</name>
<feature type="region of interest" description="Disordered" evidence="1">
    <location>
        <begin position="530"/>
        <end position="644"/>
    </location>
</feature>
<feature type="compositionally biased region" description="Low complexity" evidence="1">
    <location>
        <begin position="560"/>
        <end position="575"/>
    </location>
</feature>